<dbReference type="SUPFAM" id="SSF54695">
    <property type="entry name" value="POZ domain"/>
    <property type="match status" value="1"/>
</dbReference>
<dbReference type="AlphaFoldDB" id="A0A9P9JXT1"/>
<evidence type="ECO:0000313" key="2">
    <source>
        <dbReference type="Proteomes" id="UP000720189"/>
    </source>
</evidence>
<dbReference type="OrthoDB" id="5275938at2759"/>
<comment type="caution">
    <text evidence="1">The sequence shown here is derived from an EMBL/GenBank/DDBJ whole genome shotgun (WGS) entry which is preliminary data.</text>
</comment>
<dbReference type="EMBL" id="JAGMUX010000013">
    <property type="protein sequence ID" value="KAH7240928.1"/>
    <property type="molecule type" value="Genomic_DNA"/>
</dbReference>
<dbReference type="GeneID" id="70220418"/>
<dbReference type="Proteomes" id="UP000720189">
    <property type="component" value="Unassembled WGS sequence"/>
</dbReference>
<sequence length="248" mass="27859">MGTSLPVLNADKDGSPCSVFKLVPDGDVILVVGPSQHKIQVSSHFLKLISPVLRVMLNAPMKEGEALANKCDTDGPVEIFLPEDKEQPMAQVLRTLYGSDPSTKTYPMSEVKVIAILAEKYGMVERLEIFASFWLISAVKVRMTEVSENAWNALVVAYILKIDWAFFSISMAMLKTRNSLLKFVASFHDKHTGQRLGMAIEELRSTYLSQKGTTKLEKGLCLFCFSRATDSFTRQRKECSLHDRHFYV</sequence>
<gene>
    <name evidence="1" type="ORF">BKA55DRAFT_542233</name>
</gene>
<protein>
    <recommendedName>
        <fullName evidence="3">BTB domain-containing protein</fullName>
    </recommendedName>
</protein>
<dbReference type="RefSeq" id="XP_046046442.1">
    <property type="nucleotide sequence ID" value="XM_046190464.1"/>
</dbReference>
<proteinExistence type="predicted"/>
<dbReference type="Gene3D" id="3.30.710.10">
    <property type="entry name" value="Potassium Channel Kv1.1, Chain A"/>
    <property type="match status" value="1"/>
</dbReference>
<organism evidence="1 2">
    <name type="scientific">Fusarium redolens</name>
    <dbReference type="NCBI Taxonomy" id="48865"/>
    <lineage>
        <taxon>Eukaryota</taxon>
        <taxon>Fungi</taxon>
        <taxon>Dikarya</taxon>
        <taxon>Ascomycota</taxon>
        <taxon>Pezizomycotina</taxon>
        <taxon>Sordariomycetes</taxon>
        <taxon>Hypocreomycetidae</taxon>
        <taxon>Hypocreales</taxon>
        <taxon>Nectriaceae</taxon>
        <taxon>Fusarium</taxon>
        <taxon>Fusarium redolens species complex</taxon>
    </lineage>
</organism>
<evidence type="ECO:0008006" key="3">
    <source>
        <dbReference type="Google" id="ProtNLM"/>
    </source>
</evidence>
<accession>A0A9P9JXT1</accession>
<reference evidence="1" key="1">
    <citation type="journal article" date="2021" name="Nat. Commun.">
        <title>Genetic determinants of endophytism in the Arabidopsis root mycobiome.</title>
        <authorList>
            <person name="Mesny F."/>
            <person name="Miyauchi S."/>
            <person name="Thiergart T."/>
            <person name="Pickel B."/>
            <person name="Atanasova L."/>
            <person name="Karlsson M."/>
            <person name="Huettel B."/>
            <person name="Barry K.W."/>
            <person name="Haridas S."/>
            <person name="Chen C."/>
            <person name="Bauer D."/>
            <person name="Andreopoulos W."/>
            <person name="Pangilinan J."/>
            <person name="LaButti K."/>
            <person name="Riley R."/>
            <person name="Lipzen A."/>
            <person name="Clum A."/>
            <person name="Drula E."/>
            <person name="Henrissat B."/>
            <person name="Kohler A."/>
            <person name="Grigoriev I.V."/>
            <person name="Martin F.M."/>
            <person name="Hacquard S."/>
        </authorList>
    </citation>
    <scope>NUCLEOTIDE SEQUENCE</scope>
    <source>
        <strain evidence="1">MPI-CAGE-AT-0023</strain>
    </source>
</reference>
<name>A0A9P9JXT1_FUSRE</name>
<evidence type="ECO:0000313" key="1">
    <source>
        <dbReference type="EMBL" id="KAH7240928.1"/>
    </source>
</evidence>
<keyword evidence="2" id="KW-1185">Reference proteome</keyword>
<dbReference type="InterPro" id="IPR011333">
    <property type="entry name" value="SKP1/BTB/POZ_sf"/>
</dbReference>